<name>A0A023C0J0_9FLAO</name>
<proteinExistence type="predicted"/>
<sequence length="185" mass="21333">MKNSTLLFRSISVVILLAGSAHLASYASQSSNHTSGTDLEKNTISQFPEEKKQAIENEDRNNETSNASTNYYNEETDYIIGNWRVTYNSKEFRGAIVYTIKKEGNVFNAYTYQYEDESGNSERAKSTKTLVIKSFDGYKGKGIYTIEYKKQIYDIECAIDMVDENTFKLSYDYYGYSDVETWKRQ</sequence>
<dbReference type="OrthoDB" id="1160623at2"/>
<keyword evidence="3" id="KW-1185">Reference proteome</keyword>
<dbReference type="EMBL" id="AQRA01000001">
    <property type="protein sequence ID" value="EZH75714.1"/>
    <property type="molecule type" value="Genomic_DNA"/>
</dbReference>
<evidence type="ECO:0000313" key="2">
    <source>
        <dbReference type="EMBL" id="EZH75714.1"/>
    </source>
</evidence>
<keyword evidence="1" id="KW-0732">Signal</keyword>
<dbReference type="STRING" id="1317122.ATO12_02675"/>
<dbReference type="RefSeq" id="WP_034238362.1">
    <property type="nucleotide sequence ID" value="NZ_AQRA01000001.1"/>
</dbReference>
<feature type="signal peptide" evidence="1">
    <location>
        <begin position="1"/>
        <end position="23"/>
    </location>
</feature>
<accession>A0A023C0J0</accession>
<protein>
    <recommendedName>
        <fullName evidence="4">DUF5640 domain-containing protein</fullName>
    </recommendedName>
</protein>
<dbReference type="eggNOG" id="ENOG50312CC">
    <property type="taxonomic scope" value="Bacteria"/>
</dbReference>
<evidence type="ECO:0000256" key="1">
    <source>
        <dbReference type="SAM" id="SignalP"/>
    </source>
</evidence>
<dbReference type="Proteomes" id="UP000023541">
    <property type="component" value="Unassembled WGS sequence"/>
</dbReference>
<organism evidence="2 3">
    <name type="scientific">Aquimarina atlantica</name>
    <dbReference type="NCBI Taxonomy" id="1317122"/>
    <lineage>
        <taxon>Bacteria</taxon>
        <taxon>Pseudomonadati</taxon>
        <taxon>Bacteroidota</taxon>
        <taxon>Flavobacteriia</taxon>
        <taxon>Flavobacteriales</taxon>
        <taxon>Flavobacteriaceae</taxon>
        <taxon>Aquimarina</taxon>
    </lineage>
</organism>
<evidence type="ECO:0000313" key="3">
    <source>
        <dbReference type="Proteomes" id="UP000023541"/>
    </source>
</evidence>
<evidence type="ECO:0008006" key="4">
    <source>
        <dbReference type="Google" id="ProtNLM"/>
    </source>
</evidence>
<reference evidence="2 3" key="1">
    <citation type="submission" date="2014-04" db="EMBL/GenBank/DDBJ databases">
        <title>Aquimarina sp. 22II-S11-z7 Genome Sequencing.</title>
        <authorList>
            <person name="Lai Q."/>
        </authorList>
    </citation>
    <scope>NUCLEOTIDE SEQUENCE [LARGE SCALE GENOMIC DNA]</scope>
    <source>
        <strain evidence="2 3">22II-S11-z7</strain>
    </source>
</reference>
<gene>
    <name evidence="2" type="ORF">ATO12_02675</name>
</gene>
<comment type="caution">
    <text evidence="2">The sequence shown here is derived from an EMBL/GenBank/DDBJ whole genome shotgun (WGS) entry which is preliminary data.</text>
</comment>
<feature type="chain" id="PRO_5001517760" description="DUF5640 domain-containing protein" evidence="1">
    <location>
        <begin position="24"/>
        <end position="185"/>
    </location>
</feature>
<dbReference type="AlphaFoldDB" id="A0A023C0J0"/>